<dbReference type="AlphaFoldDB" id="A0A098VXT8"/>
<evidence type="ECO:0000259" key="3">
    <source>
        <dbReference type="PROSITE" id="PS50011"/>
    </source>
</evidence>
<dbReference type="InterPro" id="IPR011009">
    <property type="entry name" value="Kinase-like_dom_sf"/>
</dbReference>
<keyword evidence="2" id="KW-0732">Signal</keyword>
<dbReference type="SUPFAM" id="SSF56112">
    <property type="entry name" value="Protein kinase-like (PK-like)"/>
    <property type="match status" value="1"/>
</dbReference>
<dbReference type="PANTHER" id="PTHR44167">
    <property type="entry name" value="OVARIAN-SPECIFIC SERINE/THREONINE-PROTEIN KINASE LOK-RELATED"/>
    <property type="match status" value="1"/>
</dbReference>
<feature type="chain" id="PRO_5001950523" description="Protein kinase domain-containing protein" evidence="2">
    <location>
        <begin position="21"/>
        <end position="409"/>
    </location>
</feature>
<keyword evidence="5" id="KW-1185">Reference proteome</keyword>
<dbReference type="GO" id="GO:0005524">
    <property type="term" value="F:ATP binding"/>
    <property type="evidence" value="ECO:0007669"/>
    <property type="project" value="InterPro"/>
</dbReference>
<organism evidence="4 5">
    <name type="scientific">Mitosporidium daphniae</name>
    <dbReference type="NCBI Taxonomy" id="1485682"/>
    <lineage>
        <taxon>Eukaryota</taxon>
        <taxon>Fungi</taxon>
        <taxon>Fungi incertae sedis</taxon>
        <taxon>Microsporidia</taxon>
        <taxon>Mitosporidium</taxon>
    </lineage>
</organism>
<feature type="signal peptide" evidence="2">
    <location>
        <begin position="1"/>
        <end position="20"/>
    </location>
</feature>
<dbReference type="GO" id="GO:0005737">
    <property type="term" value="C:cytoplasm"/>
    <property type="evidence" value="ECO:0007669"/>
    <property type="project" value="TreeGrafter"/>
</dbReference>
<dbReference type="PROSITE" id="PS00108">
    <property type="entry name" value="PROTEIN_KINASE_ST"/>
    <property type="match status" value="1"/>
</dbReference>
<dbReference type="PROSITE" id="PS50011">
    <property type="entry name" value="PROTEIN_KINASE_DOM"/>
    <property type="match status" value="1"/>
</dbReference>
<dbReference type="Proteomes" id="UP000029725">
    <property type="component" value="Unassembled WGS sequence"/>
</dbReference>
<sequence>MIFSIHILALLFLTLYNISAATIEDDFSPKVPAKTTDQTEEVNLEYFIKGTFTEVSFSGRSTIYLASLVRDERSLDQNHRYALKSIKMTKSQKEKLMCVITEDFLIKEIPVNYKPPFIEREFSIQSKVEHKNVVPVYHMDGNMIFMEYVKGCALFAIPQSWNGNLKIFAYIFKEIAEGIKFMHEKGIVHGDLKPDNILVSKKGDVKICDFGGAVEISRVNAKGREGTKGPEGTTLEETPYSTGEYKFTFMQKYVAPEFIDPESVVPKSVKDVLISKIGVTQEWIALTEGKLKLCIKGNVFPTKESDVFLFGATFVSMLRTRDAARLDQKFDRNLAKIIDQALDPSPQERPTIEKVLECLEKVPCCTKDEFKIFAAGAKEFKVAPYRKKRPQNHRGSQQIPEKMRLISKA</sequence>
<gene>
    <name evidence="4" type="ORF">DI09_157p20</name>
</gene>
<dbReference type="InterPro" id="IPR008271">
    <property type="entry name" value="Ser/Thr_kinase_AS"/>
</dbReference>
<dbReference type="VEuPathDB" id="MicrosporidiaDB:DI09_157p20"/>
<dbReference type="InterPro" id="IPR000719">
    <property type="entry name" value="Prot_kinase_dom"/>
</dbReference>
<dbReference type="SMART" id="SM00220">
    <property type="entry name" value="S_TKc"/>
    <property type="match status" value="1"/>
</dbReference>
<feature type="region of interest" description="Disordered" evidence="1">
    <location>
        <begin position="386"/>
        <end position="409"/>
    </location>
</feature>
<evidence type="ECO:0000313" key="4">
    <source>
        <dbReference type="EMBL" id="KGG52586.1"/>
    </source>
</evidence>
<dbReference type="OrthoDB" id="4062651at2759"/>
<comment type="caution">
    <text evidence="4">The sequence shown here is derived from an EMBL/GenBank/DDBJ whole genome shotgun (WGS) entry which is preliminary data.</text>
</comment>
<accession>A0A098VXT8</accession>
<dbReference type="Pfam" id="PF00069">
    <property type="entry name" value="Pkinase"/>
    <property type="match status" value="1"/>
</dbReference>
<dbReference type="HOGENOM" id="CLU_056037_0_0_1"/>
<dbReference type="PANTHER" id="PTHR44167:SF24">
    <property type="entry name" value="SERINE_THREONINE-PROTEIN KINASE CHK2"/>
    <property type="match status" value="1"/>
</dbReference>
<dbReference type="EMBL" id="JMKJ01000063">
    <property type="protein sequence ID" value="KGG52586.1"/>
    <property type="molecule type" value="Genomic_DNA"/>
</dbReference>
<dbReference type="GO" id="GO:0004674">
    <property type="term" value="F:protein serine/threonine kinase activity"/>
    <property type="evidence" value="ECO:0007669"/>
    <property type="project" value="TreeGrafter"/>
</dbReference>
<name>A0A098VXT8_9MICR</name>
<feature type="domain" description="Protein kinase" evidence="3">
    <location>
        <begin position="41"/>
        <end position="362"/>
    </location>
</feature>
<protein>
    <recommendedName>
        <fullName evidence="3">Protein kinase domain-containing protein</fullName>
    </recommendedName>
</protein>
<reference evidence="4 5" key="1">
    <citation type="submission" date="2014-04" db="EMBL/GenBank/DDBJ databases">
        <title>A new species of microsporidia sheds light on the evolution of extreme parasitism.</title>
        <authorList>
            <person name="Haag K.L."/>
            <person name="James T.Y."/>
            <person name="Larsson R."/>
            <person name="Schaer T.M."/>
            <person name="Refardt D."/>
            <person name="Pombert J.-F."/>
            <person name="Ebert D."/>
        </authorList>
    </citation>
    <scope>NUCLEOTIDE SEQUENCE [LARGE SCALE GENOMIC DNA]</scope>
    <source>
        <strain evidence="4 5">UGP3</strain>
        <tissue evidence="4">Spores</tissue>
    </source>
</reference>
<evidence type="ECO:0000256" key="1">
    <source>
        <dbReference type="SAM" id="MobiDB-lite"/>
    </source>
</evidence>
<dbReference type="Gene3D" id="1.10.510.10">
    <property type="entry name" value="Transferase(Phosphotransferase) domain 1"/>
    <property type="match status" value="1"/>
</dbReference>
<dbReference type="GO" id="GO:0044773">
    <property type="term" value="P:mitotic DNA damage checkpoint signaling"/>
    <property type="evidence" value="ECO:0007669"/>
    <property type="project" value="TreeGrafter"/>
</dbReference>
<dbReference type="GeneID" id="25258529"/>
<evidence type="ECO:0000256" key="2">
    <source>
        <dbReference type="SAM" id="SignalP"/>
    </source>
</evidence>
<proteinExistence type="predicted"/>
<dbReference type="Gene3D" id="3.30.200.20">
    <property type="entry name" value="Phosphorylase Kinase, domain 1"/>
    <property type="match status" value="1"/>
</dbReference>
<dbReference type="GO" id="GO:0005634">
    <property type="term" value="C:nucleus"/>
    <property type="evidence" value="ECO:0007669"/>
    <property type="project" value="TreeGrafter"/>
</dbReference>
<evidence type="ECO:0000313" key="5">
    <source>
        <dbReference type="Proteomes" id="UP000029725"/>
    </source>
</evidence>
<dbReference type="RefSeq" id="XP_013239022.1">
    <property type="nucleotide sequence ID" value="XM_013383568.1"/>
</dbReference>